<evidence type="ECO:0000313" key="2">
    <source>
        <dbReference type="EMBL" id="NNU17400.1"/>
    </source>
</evidence>
<dbReference type="EMBL" id="JABFCX010000003">
    <property type="protein sequence ID" value="NNU17400.1"/>
    <property type="molecule type" value="Genomic_DNA"/>
</dbReference>
<keyword evidence="1" id="KW-0812">Transmembrane</keyword>
<keyword evidence="1" id="KW-1133">Transmembrane helix</keyword>
<evidence type="ECO:0000313" key="3">
    <source>
        <dbReference type="Proteomes" id="UP000536835"/>
    </source>
</evidence>
<name>A0A7Y3RPG4_9PROT</name>
<protein>
    <recommendedName>
        <fullName evidence="4">DUF2946 domain-containing protein</fullName>
    </recommendedName>
</protein>
<evidence type="ECO:0008006" key="4">
    <source>
        <dbReference type="Google" id="ProtNLM"/>
    </source>
</evidence>
<gene>
    <name evidence="2" type="ORF">HK107_13795</name>
</gene>
<dbReference type="AlphaFoldDB" id="A0A7Y3RPG4"/>
<dbReference type="RefSeq" id="WP_173200787.1">
    <property type="nucleotide sequence ID" value="NZ_JABFCX010000003.1"/>
</dbReference>
<sequence>MVNVSQYLRDPSGPLRALCAGAVLAFILAFFVAAEHDHDADNHAVHLGACLLCSASSDDPLDVPPESGATKPATSLLPAELAWSVQPCTEASLPDGLTCRGPPA</sequence>
<accession>A0A7Y3RPG4</accession>
<keyword evidence="3" id="KW-1185">Reference proteome</keyword>
<organism evidence="2 3">
    <name type="scientific">Parvularcula mediterranea</name>
    <dbReference type="NCBI Taxonomy" id="2732508"/>
    <lineage>
        <taxon>Bacteria</taxon>
        <taxon>Pseudomonadati</taxon>
        <taxon>Pseudomonadota</taxon>
        <taxon>Alphaproteobacteria</taxon>
        <taxon>Parvularculales</taxon>
        <taxon>Parvularculaceae</taxon>
        <taxon>Parvularcula</taxon>
    </lineage>
</organism>
<proteinExistence type="predicted"/>
<feature type="transmembrane region" description="Helical" evidence="1">
    <location>
        <begin position="15"/>
        <end position="34"/>
    </location>
</feature>
<reference evidence="2 3" key="1">
    <citation type="submission" date="2020-05" db="EMBL/GenBank/DDBJ databases">
        <title>Parvularcula mediterraneae sp. nov., isolated from polypropylene straw from shallow seawater of the seashore of Laganas in Zakynthos island, Greece.</title>
        <authorList>
            <person name="Szabo I."/>
            <person name="Al-Omari J."/>
            <person name="Rado J."/>
            <person name="Szerdahelyi G.S."/>
        </authorList>
    </citation>
    <scope>NUCLEOTIDE SEQUENCE [LARGE SCALE GENOMIC DNA]</scope>
    <source>
        <strain evidence="2 3">ZS-1/3</strain>
    </source>
</reference>
<comment type="caution">
    <text evidence="2">The sequence shown here is derived from an EMBL/GenBank/DDBJ whole genome shotgun (WGS) entry which is preliminary data.</text>
</comment>
<dbReference type="Proteomes" id="UP000536835">
    <property type="component" value="Unassembled WGS sequence"/>
</dbReference>
<keyword evidence="1" id="KW-0472">Membrane</keyword>
<evidence type="ECO:0000256" key="1">
    <source>
        <dbReference type="SAM" id="Phobius"/>
    </source>
</evidence>